<accession>A0A498JVJ4</accession>
<feature type="signal peptide" evidence="1">
    <location>
        <begin position="1"/>
        <end position="24"/>
    </location>
</feature>
<protein>
    <submittedName>
        <fullName evidence="2">Uncharacterized protein</fullName>
    </submittedName>
</protein>
<evidence type="ECO:0000256" key="1">
    <source>
        <dbReference type="SAM" id="SignalP"/>
    </source>
</evidence>
<keyword evidence="1" id="KW-0732">Signal</keyword>
<dbReference type="AlphaFoldDB" id="A0A498JVJ4"/>
<feature type="chain" id="PRO_5019868594" evidence="1">
    <location>
        <begin position="25"/>
        <end position="93"/>
    </location>
</feature>
<dbReference type="EMBL" id="RDQH01000331">
    <property type="protein sequence ID" value="RXH97472.1"/>
    <property type="molecule type" value="Genomic_DNA"/>
</dbReference>
<dbReference type="Proteomes" id="UP000290289">
    <property type="component" value="Chromosome 5"/>
</dbReference>
<name>A0A498JVJ4_MALDO</name>
<evidence type="ECO:0000313" key="3">
    <source>
        <dbReference type="Proteomes" id="UP000290289"/>
    </source>
</evidence>
<gene>
    <name evidence="2" type="ORF">DVH24_007818</name>
</gene>
<proteinExistence type="predicted"/>
<evidence type="ECO:0000313" key="2">
    <source>
        <dbReference type="EMBL" id="RXH97472.1"/>
    </source>
</evidence>
<keyword evidence="3" id="KW-1185">Reference proteome</keyword>
<reference evidence="2 3" key="1">
    <citation type="submission" date="2018-10" db="EMBL/GenBank/DDBJ databases">
        <title>A high-quality apple genome assembly.</title>
        <authorList>
            <person name="Hu J."/>
        </authorList>
    </citation>
    <scope>NUCLEOTIDE SEQUENCE [LARGE SCALE GENOMIC DNA]</scope>
    <source>
        <strain evidence="3">cv. HFTH1</strain>
        <tissue evidence="2">Young leaf</tissue>
    </source>
</reference>
<organism evidence="2 3">
    <name type="scientific">Malus domestica</name>
    <name type="common">Apple</name>
    <name type="synonym">Pyrus malus</name>
    <dbReference type="NCBI Taxonomy" id="3750"/>
    <lineage>
        <taxon>Eukaryota</taxon>
        <taxon>Viridiplantae</taxon>
        <taxon>Streptophyta</taxon>
        <taxon>Embryophyta</taxon>
        <taxon>Tracheophyta</taxon>
        <taxon>Spermatophyta</taxon>
        <taxon>Magnoliopsida</taxon>
        <taxon>eudicotyledons</taxon>
        <taxon>Gunneridae</taxon>
        <taxon>Pentapetalae</taxon>
        <taxon>rosids</taxon>
        <taxon>fabids</taxon>
        <taxon>Rosales</taxon>
        <taxon>Rosaceae</taxon>
        <taxon>Amygdaloideae</taxon>
        <taxon>Maleae</taxon>
        <taxon>Malus</taxon>
    </lineage>
</organism>
<comment type="caution">
    <text evidence="2">The sequence shown here is derived from an EMBL/GenBank/DDBJ whole genome shotgun (WGS) entry which is preliminary data.</text>
</comment>
<sequence>MWGRRNGFYAFWVWVRAVVQGGNSSQPWDLISRYNNNGRLECKMVMRAVTEKQWVMGGDGTGSHNELIQTTQLSNSSSICHHGCLNRDAMAWV</sequence>